<evidence type="ECO:0000256" key="2">
    <source>
        <dbReference type="ARBA" id="ARBA00009477"/>
    </source>
</evidence>
<evidence type="ECO:0000256" key="1">
    <source>
        <dbReference type="ARBA" id="ARBA00004377"/>
    </source>
</evidence>
<evidence type="ECO:0000313" key="12">
    <source>
        <dbReference type="EMBL" id="MCX5568738.1"/>
    </source>
</evidence>
<organism evidence="12 13">
    <name type="scientific">Kaistia nematophila</name>
    <dbReference type="NCBI Taxonomy" id="2994654"/>
    <lineage>
        <taxon>Bacteria</taxon>
        <taxon>Pseudomonadati</taxon>
        <taxon>Pseudomonadota</taxon>
        <taxon>Alphaproteobacteria</taxon>
        <taxon>Hyphomicrobiales</taxon>
        <taxon>Kaistiaceae</taxon>
        <taxon>Kaistia</taxon>
    </lineage>
</organism>
<sequence length="464" mass="50693">MTLPKQTRTELERARREAVPAIVYPSTIRQARTEMLEKEPNFRMPVIAGVAAVLIGFGGFAGWAYSANLDSASVSSGSVIVDTKRKTISHYEGGILKKLLVREGDVVKVGQPLILLDDTRARSELQQLTARRFALIAKLARLRSEQADADQVDFPRELLDSTDPAARDAVEAERKFFMTRSAAKAGRLDVQRKAIEQHDAETAALTAQIVATKRQSELLQEQRDTIAGLVAKGLSKRSQLLEIDSRASQLVGNSGELVANKAKAEQAKAGAKLELLALASDWLQQVSGDIATTRGELADVDEKIVASRDVLRRLEVRSPEAGVIVNAQVRTIGAAISAGAPLMDIVPENEPLIIETRVSPTDIDTIRVGAPVRIRLTAYNQRNHAPLEGKLTYIAADHEVDERTNSAYFVARAEVLPESLASAPDVRLYPGMPADMMIINKPRRAIDYLLSPITDSLNSAFHEE</sequence>
<name>A0A9X3E2T5_9HYPH</name>
<dbReference type="PANTHER" id="PTHR30386:SF17">
    <property type="entry name" value="ALKALINE PROTEASE SECRETION PROTEIN APRE"/>
    <property type="match status" value="1"/>
</dbReference>
<dbReference type="InterPro" id="IPR058982">
    <property type="entry name" value="Beta-barrel_AprE"/>
</dbReference>
<dbReference type="InterPro" id="IPR058781">
    <property type="entry name" value="HH_AprE-like"/>
</dbReference>
<dbReference type="Pfam" id="PF26002">
    <property type="entry name" value="Beta-barrel_AprE"/>
    <property type="match status" value="1"/>
</dbReference>
<dbReference type="AlphaFoldDB" id="A0A9X3E2T5"/>
<evidence type="ECO:0000259" key="11">
    <source>
        <dbReference type="Pfam" id="PF26002"/>
    </source>
</evidence>
<dbReference type="GO" id="GO:0005886">
    <property type="term" value="C:plasma membrane"/>
    <property type="evidence" value="ECO:0007669"/>
    <property type="project" value="UniProtKB-SubCell"/>
</dbReference>
<keyword evidence="13" id="KW-1185">Reference proteome</keyword>
<dbReference type="EMBL" id="JAPKNK010000002">
    <property type="protein sequence ID" value="MCX5568738.1"/>
    <property type="molecule type" value="Genomic_DNA"/>
</dbReference>
<dbReference type="InterPro" id="IPR010129">
    <property type="entry name" value="T1SS_HlyD"/>
</dbReference>
<dbReference type="Gene3D" id="2.40.50.100">
    <property type="match status" value="1"/>
</dbReference>
<reference evidence="12" key="1">
    <citation type="submission" date="2022-11" db="EMBL/GenBank/DDBJ databases">
        <title>Biodiversity and phylogenetic relationships of bacteria.</title>
        <authorList>
            <person name="Machado R.A.R."/>
            <person name="Bhat A."/>
            <person name="Loulou A."/>
            <person name="Kallel S."/>
        </authorList>
    </citation>
    <scope>NUCLEOTIDE SEQUENCE</scope>
    <source>
        <strain evidence="12">K-TC2</strain>
    </source>
</reference>
<feature type="domain" description="AprE-like beta-barrel" evidence="11">
    <location>
        <begin position="352"/>
        <end position="439"/>
    </location>
</feature>
<dbReference type="PANTHER" id="PTHR30386">
    <property type="entry name" value="MEMBRANE FUSION SUBUNIT OF EMRAB-TOLC MULTIDRUG EFFLUX PUMP"/>
    <property type="match status" value="1"/>
</dbReference>
<evidence type="ECO:0000256" key="6">
    <source>
        <dbReference type="ARBA" id="ARBA00022692"/>
    </source>
</evidence>
<evidence type="ECO:0000256" key="5">
    <source>
        <dbReference type="ARBA" id="ARBA00022519"/>
    </source>
</evidence>
<dbReference type="Pfam" id="PF25994">
    <property type="entry name" value="HH_AprE"/>
    <property type="match status" value="1"/>
</dbReference>
<feature type="domain" description="AprE-like long alpha-helical hairpin" evidence="10">
    <location>
        <begin position="121"/>
        <end position="310"/>
    </location>
</feature>
<dbReference type="Proteomes" id="UP001144805">
    <property type="component" value="Unassembled WGS sequence"/>
</dbReference>
<dbReference type="NCBIfam" id="TIGR01843">
    <property type="entry name" value="type_I_hlyD"/>
    <property type="match status" value="1"/>
</dbReference>
<evidence type="ECO:0000259" key="10">
    <source>
        <dbReference type="Pfam" id="PF25994"/>
    </source>
</evidence>
<protein>
    <recommendedName>
        <fullName evidence="9">Membrane fusion protein (MFP) family protein</fullName>
    </recommendedName>
</protein>
<dbReference type="GO" id="GO:0015031">
    <property type="term" value="P:protein transport"/>
    <property type="evidence" value="ECO:0007669"/>
    <property type="project" value="InterPro"/>
</dbReference>
<evidence type="ECO:0000256" key="7">
    <source>
        <dbReference type="ARBA" id="ARBA00022989"/>
    </source>
</evidence>
<evidence type="ECO:0000256" key="8">
    <source>
        <dbReference type="ARBA" id="ARBA00023136"/>
    </source>
</evidence>
<dbReference type="RefSeq" id="WP_266337706.1">
    <property type="nucleotide sequence ID" value="NZ_JAPKNK010000002.1"/>
</dbReference>
<keyword evidence="8 9" id="KW-0472">Membrane</keyword>
<comment type="subcellular location">
    <subcellularLocation>
        <location evidence="1 9">Cell inner membrane</location>
        <topology evidence="1 9">Single-pass membrane protein</topology>
    </subcellularLocation>
</comment>
<dbReference type="InterPro" id="IPR050739">
    <property type="entry name" value="MFP"/>
</dbReference>
<comment type="caution">
    <text evidence="12">The sequence shown here is derived from an EMBL/GenBank/DDBJ whole genome shotgun (WGS) entry which is preliminary data.</text>
</comment>
<accession>A0A9X3E2T5</accession>
<evidence type="ECO:0000313" key="13">
    <source>
        <dbReference type="Proteomes" id="UP001144805"/>
    </source>
</evidence>
<keyword evidence="3 9" id="KW-0813">Transport</keyword>
<gene>
    <name evidence="12" type="ORF">OSH07_06005</name>
</gene>
<evidence type="ECO:0000256" key="9">
    <source>
        <dbReference type="RuleBase" id="RU365093"/>
    </source>
</evidence>
<evidence type="ECO:0000256" key="3">
    <source>
        <dbReference type="ARBA" id="ARBA00022448"/>
    </source>
</evidence>
<feature type="transmembrane region" description="Helical" evidence="9">
    <location>
        <begin position="42"/>
        <end position="65"/>
    </location>
</feature>
<keyword evidence="5 9" id="KW-0997">Cell inner membrane</keyword>
<comment type="similarity">
    <text evidence="2 9">Belongs to the membrane fusion protein (MFP) (TC 8.A.1) family.</text>
</comment>
<proteinExistence type="inferred from homology"/>
<keyword evidence="4 9" id="KW-1003">Cell membrane</keyword>
<keyword evidence="7 9" id="KW-1133">Transmembrane helix</keyword>
<dbReference type="Gene3D" id="2.40.30.170">
    <property type="match status" value="1"/>
</dbReference>
<keyword evidence="6 9" id="KW-0812">Transmembrane</keyword>
<dbReference type="PRINTS" id="PR01490">
    <property type="entry name" value="RTXTOXIND"/>
</dbReference>
<evidence type="ECO:0000256" key="4">
    <source>
        <dbReference type="ARBA" id="ARBA00022475"/>
    </source>
</evidence>